<organism evidence="1 2">
    <name type="scientific">Prosthecobacter fusiformis</name>
    <dbReference type="NCBI Taxonomy" id="48464"/>
    <lineage>
        <taxon>Bacteria</taxon>
        <taxon>Pseudomonadati</taxon>
        <taxon>Verrucomicrobiota</taxon>
        <taxon>Verrucomicrobiia</taxon>
        <taxon>Verrucomicrobiales</taxon>
        <taxon>Verrucomicrobiaceae</taxon>
        <taxon>Prosthecobacter</taxon>
    </lineage>
</organism>
<proteinExistence type="predicted"/>
<protein>
    <submittedName>
        <fullName evidence="1">Uncharacterized protein</fullName>
    </submittedName>
</protein>
<dbReference type="Proteomes" id="UP000295662">
    <property type="component" value="Unassembled WGS sequence"/>
</dbReference>
<comment type="caution">
    <text evidence="1">The sequence shown here is derived from an EMBL/GenBank/DDBJ whole genome shotgun (WGS) entry which is preliminary data.</text>
</comment>
<reference evidence="1 2" key="1">
    <citation type="submission" date="2019-03" db="EMBL/GenBank/DDBJ databases">
        <title>Genomic Encyclopedia of Archaeal and Bacterial Type Strains, Phase II (KMG-II): from individual species to whole genera.</title>
        <authorList>
            <person name="Goeker M."/>
        </authorList>
    </citation>
    <scope>NUCLEOTIDE SEQUENCE [LARGE SCALE GENOMIC DNA]</scope>
    <source>
        <strain evidence="1 2">ATCC 25309</strain>
    </source>
</reference>
<evidence type="ECO:0000313" key="1">
    <source>
        <dbReference type="EMBL" id="TDU81240.1"/>
    </source>
</evidence>
<evidence type="ECO:0000313" key="2">
    <source>
        <dbReference type="Proteomes" id="UP000295662"/>
    </source>
</evidence>
<sequence>MKLSEALGKTIGDFCGNRFTNSGDNHCAHFVCHVLEVDAGYTCKMHNNGSHPGACLRVQELFSICPQVGNWKDNANEMCIVFVTDKMNVDLDKHTMRNVPKKHVGIFSEGLVYHYSNTADLVISQRAKDFLARFQGSYGGKQGLFFGTFPSGATIPDLANAVSVPASVSVNGNQGMQPVIRPVPVSGGKKDYYATLPGVNEFYVARSTSYLSNEGLYQPSSKLEGPRYKISDFTGRYETVAGLLGVIAAGESGGYFNRLNSYDRAAFTFGFLQLAAHTPKDNLILLFRRLAAENTAFQGLFPDLKVIDGVLHRLVGTHSVSLEKAYPRPGHPNELNLKDFMSYLNPDLAKVDDLELSVTARMVHLANMDEEANALQVKVAADITMGKLRDRYAHWYGLDGVSDLICTAIADIHHQGRGTKTQVKAALAAGSTVQKKLDALCKIGGESYASRCATLKRALAQAKADGHLGISVFDQGSGLFKPTEGWLE</sequence>
<accession>A0A4R7SPV2</accession>
<gene>
    <name evidence="1" type="ORF">EI77_00543</name>
</gene>
<name>A0A4R7SPV2_9BACT</name>
<dbReference type="AlphaFoldDB" id="A0A4R7SPV2"/>
<dbReference type="EMBL" id="SOCA01000001">
    <property type="protein sequence ID" value="TDU81240.1"/>
    <property type="molecule type" value="Genomic_DNA"/>
</dbReference>
<keyword evidence="2" id="KW-1185">Reference proteome</keyword>